<accession>A0ABS8NEQ8</accession>
<comment type="caution">
    <text evidence="3">The sequence shown here is derived from an EMBL/GenBank/DDBJ whole genome shotgun (WGS) entry which is preliminary data.</text>
</comment>
<keyword evidence="2" id="KW-1133">Transmembrane helix</keyword>
<evidence type="ECO:0000256" key="2">
    <source>
        <dbReference type="SAM" id="Phobius"/>
    </source>
</evidence>
<keyword evidence="2" id="KW-0812">Transmembrane</keyword>
<keyword evidence="4" id="KW-1185">Reference proteome</keyword>
<dbReference type="Proteomes" id="UP001430306">
    <property type="component" value="Unassembled WGS sequence"/>
</dbReference>
<keyword evidence="2" id="KW-0472">Membrane</keyword>
<sequence>MSNQTGIVEETKKAVADNERPLGEHAPGTPFMLVALSYLAVLAAVAGVVALIMWAGN</sequence>
<organism evidence="3 4">
    <name type="scientific">Rhodopirellula halodulae</name>
    <dbReference type="NCBI Taxonomy" id="2894198"/>
    <lineage>
        <taxon>Bacteria</taxon>
        <taxon>Pseudomonadati</taxon>
        <taxon>Planctomycetota</taxon>
        <taxon>Planctomycetia</taxon>
        <taxon>Pirellulales</taxon>
        <taxon>Pirellulaceae</taxon>
        <taxon>Rhodopirellula</taxon>
    </lineage>
</organism>
<protein>
    <submittedName>
        <fullName evidence="3">Uncharacterized protein</fullName>
    </submittedName>
</protein>
<feature type="region of interest" description="Disordered" evidence="1">
    <location>
        <begin position="1"/>
        <end position="21"/>
    </location>
</feature>
<dbReference type="EMBL" id="JAJKFW010000014">
    <property type="protein sequence ID" value="MCC9642040.1"/>
    <property type="molecule type" value="Genomic_DNA"/>
</dbReference>
<gene>
    <name evidence="3" type="ORF">LOC71_07115</name>
</gene>
<evidence type="ECO:0000313" key="4">
    <source>
        <dbReference type="Proteomes" id="UP001430306"/>
    </source>
</evidence>
<evidence type="ECO:0000313" key="3">
    <source>
        <dbReference type="EMBL" id="MCC9642040.1"/>
    </source>
</evidence>
<dbReference type="RefSeq" id="WP_230272649.1">
    <property type="nucleotide sequence ID" value="NZ_JAJKFW010000014.1"/>
</dbReference>
<name>A0ABS8NEQ8_9BACT</name>
<proteinExistence type="predicted"/>
<feature type="transmembrane region" description="Helical" evidence="2">
    <location>
        <begin position="31"/>
        <end position="55"/>
    </location>
</feature>
<evidence type="ECO:0000256" key="1">
    <source>
        <dbReference type="SAM" id="MobiDB-lite"/>
    </source>
</evidence>
<feature type="compositionally biased region" description="Basic and acidic residues" evidence="1">
    <location>
        <begin position="9"/>
        <end position="21"/>
    </location>
</feature>
<reference evidence="3" key="1">
    <citation type="submission" date="2021-11" db="EMBL/GenBank/DDBJ databases">
        <title>Genome sequence.</title>
        <authorList>
            <person name="Sun Q."/>
        </authorList>
    </citation>
    <scope>NUCLEOTIDE SEQUENCE</scope>
    <source>
        <strain evidence="3">JC740</strain>
    </source>
</reference>